<evidence type="ECO:0000313" key="2">
    <source>
        <dbReference type="Proteomes" id="UP000004310"/>
    </source>
</evidence>
<comment type="caution">
    <text evidence="1">The sequence shown here is derived from an EMBL/GenBank/DDBJ whole genome shotgun (WGS) entry which is preliminary data.</text>
</comment>
<organism evidence="1 2">
    <name type="scientific">Fulvimarina pelagi HTCC2506</name>
    <dbReference type="NCBI Taxonomy" id="314231"/>
    <lineage>
        <taxon>Bacteria</taxon>
        <taxon>Pseudomonadati</taxon>
        <taxon>Pseudomonadota</taxon>
        <taxon>Alphaproteobacteria</taxon>
        <taxon>Hyphomicrobiales</taxon>
        <taxon>Aurantimonadaceae</taxon>
        <taxon>Fulvimarina</taxon>
    </lineage>
</organism>
<name>Q0FYY9_9HYPH</name>
<keyword evidence="2" id="KW-1185">Reference proteome</keyword>
<reference evidence="1 2" key="1">
    <citation type="journal article" date="2010" name="J. Bacteriol.">
        <title>Genome sequence of Fulvimarina pelagi HTCC2506T, a Mn(II)-oxidizing alphaproteobacterium possessing an aerobic anoxygenic photosynthetic gene cluster and Xanthorhodopsin.</title>
        <authorList>
            <person name="Kang I."/>
            <person name="Oh H.M."/>
            <person name="Lim S.I."/>
            <person name="Ferriera S."/>
            <person name="Giovannoni S.J."/>
            <person name="Cho J.C."/>
        </authorList>
    </citation>
    <scope>NUCLEOTIDE SEQUENCE [LARGE SCALE GENOMIC DNA]</scope>
    <source>
        <strain evidence="1 2">HTCC2506</strain>
    </source>
</reference>
<gene>
    <name evidence="1" type="ORF">FP2506_11452</name>
</gene>
<evidence type="ECO:0000313" key="1">
    <source>
        <dbReference type="EMBL" id="EAU40169.1"/>
    </source>
</evidence>
<dbReference type="AlphaFoldDB" id="Q0FYY9"/>
<dbReference type="HOGENOM" id="CLU_3251954_0_0_5"/>
<accession>Q0FYY9</accession>
<proteinExistence type="predicted"/>
<protein>
    <submittedName>
        <fullName evidence="1">Uncharacterized protein</fullName>
    </submittedName>
</protein>
<sequence>MLSVDRAEEIELPGPGGLATWLRISKLDMVNVINSLGGKTLT</sequence>
<dbReference type="EMBL" id="AATP01000009">
    <property type="protein sequence ID" value="EAU40169.1"/>
    <property type="molecule type" value="Genomic_DNA"/>
</dbReference>
<dbReference type="Proteomes" id="UP000004310">
    <property type="component" value="Unassembled WGS sequence"/>
</dbReference>